<name>A0A392W5Z3_9FABA</name>
<dbReference type="Proteomes" id="UP000265520">
    <property type="component" value="Unassembled WGS sequence"/>
</dbReference>
<comment type="caution">
    <text evidence="2">The sequence shown here is derived from an EMBL/GenBank/DDBJ whole genome shotgun (WGS) entry which is preliminary data.</text>
</comment>
<sequence>KKGDKDKRSTKVMASARRKNAAENPPKKRARKGTSALETAHLVPEHHEGRGSV</sequence>
<feature type="region of interest" description="Disordered" evidence="1">
    <location>
        <begin position="1"/>
        <end position="53"/>
    </location>
</feature>
<protein>
    <submittedName>
        <fullName evidence="2">Uncharacterized protein</fullName>
    </submittedName>
</protein>
<reference evidence="2 3" key="1">
    <citation type="journal article" date="2018" name="Front. Plant Sci.">
        <title>Red Clover (Trifolium pratense) and Zigzag Clover (T. medium) - A Picture of Genomic Similarities and Differences.</title>
        <authorList>
            <person name="Dluhosova J."/>
            <person name="Istvanek J."/>
            <person name="Nedelnik J."/>
            <person name="Repkova J."/>
        </authorList>
    </citation>
    <scope>NUCLEOTIDE SEQUENCE [LARGE SCALE GENOMIC DNA]</scope>
    <source>
        <strain evidence="3">cv. 10/8</strain>
        <tissue evidence="2">Leaf</tissue>
    </source>
</reference>
<keyword evidence="3" id="KW-1185">Reference proteome</keyword>
<evidence type="ECO:0000313" key="3">
    <source>
        <dbReference type="Proteomes" id="UP000265520"/>
    </source>
</evidence>
<proteinExistence type="predicted"/>
<evidence type="ECO:0000313" key="2">
    <source>
        <dbReference type="EMBL" id="MCI96078.1"/>
    </source>
</evidence>
<evidence type="ECO:0000256" key="1">
    <source>
        <dbReference type="SAM" id="MobiDB-lite"/>
    </source>
</evidence>
<feature type="compositionally biased region" description="Basic and acidic residues" evidence="1">
    <location>
        <begin position="43"/>
        <end position="53"/>
    </location>
</feature>
<feature type="non-terminal residue" evidence="2">
    <location>
        <position position="1"/>
    </location>
</feature>
<accession>A0A392W5Z3</accession>
<dbReference type="AlphaFoldDB" id="A0A392W5Z3"/>
<organism evidence="2 3">
    <name type="scientific">Trifolium medium</name>
    <dbReference type="NCBI Taxonomy" id="97028"/>
    <lineage>
        <taxon>Eukaryota</taxon>
        <taxon>Viridiplantae</taxon>
        <taxon>Streptophyta</taxon>
        <taxon>Embryophyta</taxon>
        <taxon>Tracheophyta</taxon>
        <taxon>Spermatophyta</taxon>
        <taxon>Magnoliopsida</taxon>
        <taxon>eudicotyledons</taxon>
        <taxon>Gunneridae</taxon>
        <taxon>Pentapetalae</taxon>
        <taxon>rosids</taxon>
        <taxon>fabids</taxon>
        <taxon>Fabales</taxon>
        <taxon>Fabaceae</taxon>
        <taxon>Papilionoideae</taxon>
        <taxon>50 kb inversion clade</taxon>
        <taxon>NPAAA clade</taxon>
        <taxon>Hologalegina</taxon>
        <taxon>IRL clade</taxon>
        <taxon>Trifolieae</taxon>
        <taxon>Trifolium</taxon>
    </lineage>
</organism>
<dbReference type="EMBL" id="LXQA011405454">
    <property type="protein sequence ID" value="MCI96078.1"/>
    <property type="molecule type" value="Genomic_DNA"/>
</dbReference>